<reference evidence="7" key="1">
    <citation type="journal article" date="2021" name="Cell">
        <title>Tracing the genetic footprints of vertebrate landing in non-teleost ray-finned fishes.</title>
        <authorList>
            <person name="Bi X."/>
            <person name="Wang K."/>
            <person name="Yang L."/>
            <person name="Pan H."/>
            <person name="Jiang H."/>
            <person name="Wei Q."/>
            <person name="Fang M."/>
            <person name="Yu H."/>
            <person name="Zhu C."/>
            <person name="Cai Y."/>
            <person name="He Y."/>
            <person name="Gan X."/>
            <person name="Zeng H."/>
            <person name="Yu D."/>
            <person name="Zhu Y."/>
            <person name="Jiang H."/>
            <person name="Qiu Q."/>
            <person name="Yang H."/>
            <person name="Zhang Y.E."/>
            <person name="Wang W."/>
            <person name="Zhu M."/>
            <person name="He S."/>
            <person name="Zhang G."/>
        </authorList>
    </citation>
    <scope>NUCLEOTIDE SEQUENCE</scope>
    <source>
        <strain evidence="7">Allg_001</strain>
    </source>
</reference>
<dbReference type="GO" id="GO:0004930">
    <property type="term" value="F:G protein-coupled receptor activity"/>
    <property type="evidence" value="ECO:0007669"/>
    <property type="project" value="InterPro"/>
</dbReference>
<gene>
    <name evidence="7" type="primary">Adgrg2_1</name>
    <name evidence="7" type="ORF">GTO95_0011252</name>
</gene>
<comment type="caution">
    <text evidence="7">The sequence shown here is derived from an EMBL/GenBank/DDBJ whole genome shotgun (WGS) entry which is preliminary data.</text>
</comment>
<dbReference type="EMBL" id="JAAWVO010037002">
    <property type="protein sequence ID" value="MBN3317923.1"/>
    <property type="molecule type" value="Genomic_DNA"/>
</dbReference>
<dbReference type="InterPro" id="IPR017981">
    <property type="entry name" value="GPCR_2-like_7TM"/>
</dbReference>
<feature type="transmembrane region" description="Helical" evidence="5">
    <location>
        <begin position="374"/>
        <end position="396"/>
    </location>
</feature>
<comment type="subcellular location">
    <subcellularLocation>
        <location evidence="1">Membrane</location>
        <topology evidence="1">Multi-pass membrane protein</topology>
    </subcellularLocation>
</comment>
<feature type="non-terminal residue" evidence="7">
    <location>
        <position position="1"/>
    </location>
</feature>
<dbReference type="GO" id="GO:0007166">
    <property type="term" value="P:cell surface receptor signaling pathway"/>
    <property type="evidence" value="ECO:0007669"/>
    <property type="project" value="InterPro"/>
</dbReference>
<dbReference type="InterPro" id="IPR000832">
    <property type="entry name" value="GPCR_2_secretin-like"/>
</dbReference>
<dbReference type="Gene3D" id="1.20.1070.10">
    <property type="entry name" value="Rhodopsin 7-helix transmembrane proteins"/>
    <property type="match status" value="1"/>
</dbReference>
<dbReference type="GO" id="GO:0005886">
    <property type="term" value="C:plasma membrane"/>
    <property type="evidence" value="ECO:0007669"/>
    <property type="project" value="TreeGrafter"/>
</dbReference>
<dbReference type="Pfam" id="PF00002">
    <property type="entry name" value="7tm_2"/>
    <property type="match status" value="1"/>
</dbReference>
<evidence type="ECO:0000256" key="3">
    <source>
        <dbReference type="ARBA" id="ARBA00022989"/>
    </source>
</evidence>
<evidence type="ECO:0000256" key="2">
    <source>
        <dbReference type="ARBA" id="ARBA00022692"/>
    </source>
</evidence>
<dbReference type="PROSITE" id="PS50261">
    <property type="entry name" value="G_PROTEIN_RECEP_F2_4"/>
    <property type="match status" value="1"/>
</dbReference>
<feature type="transmembrane region" description="Helical" evidence="5">
    <location>
        <begin position="276"/>
        <end position="296"/>
    </location>
</feature>
<dbReference type="PANTHER" id="PTHR12011">
    <property type="entry name" value="ADHESION G-PROTEIN COUPLED RECEPTOR"/>
    <property type="match status" value="1"/>
</dbReference>
<name>A0A8J7NT51_ATRSP</name>
<keyword evidence="3 5" id="KW-1133">Transmembrane helix</keyword>
<keyword evidence="8" id="KW-1185">Reference proteome</keyword>
<dbReference type="GO" id="GO:0007189">
    <property type="term" value="P:adenylate cyclase-activating G protein-coupled receptor signaling pathway"/>
    <property type="evidence" value="ECO:0007669"/>
    <property type="project" value="TreeGrafter"/>
</dbReference>
<feature type="transmembrane region" description="Helical" evidence="5">
    <location>
        <begin position="402"/>
        <end position="422"/>
    </location>
</feature>
<evidence type="ECO:0000313" key="8">
    <source>
        <dbReference type="Proteomes" id="UP000736164"/>
    </source>
</evidence>
<protein>
    <submittedName>
        <fullName evidence="7">AGRG2 protein</fullName>
    </submittedName>
</protein>
<dbReference type="Proteomes" id="UP000736164">
    <property type="component" value="Unassembled WGS sequence"/>
</dbReference>
<feature type="transmembrane region" description="Helical" evidence="5">
    <location>
        <begin position="172"/>
        <end position="194"/>
    </location>
</feature>
<dbReference type="AlphaFoldDB" id="A0A8J7NT51"/>
<evidence type="ECO:0000313" key="7">
    <source>
        <dbReference type="EMBL" id="MBN3317923.1"/>
    </source>
</evidence>
<feature type="non-terminal residue" evidence="7">
    <location>
        <position position="442"/>
    </location>
</feature>
<accession>A0A8J7NT51</accession>
<dbReference type="PANTHER" id="PTHR12011:SF326">
    <property type="entry name" value="ADHESION G-PROTEIN COUPLED RECEPTOR G5"/>
    <property type="match status" value="1"/>
</dbReference>
<feature type="transmembrane region" description="Helical" evidence="5">
    <location>
        <begin position="242"/>
        <end position="264"/>
    </location>
</feature>
<keyword evidence="4 5" id="KW-0472">Membrane</keyword>
<organism evidence="7 8">
    <name type="scientific">Atractosteus spatula</name>
    <name type="common">Alligator gar</name>
    <name type="synonym">Lepisosteus spatula</name>
    <dbReference type="NCBI Taxonomy" id="7917"/>
    <lineage>
        <taxon>Eukaryota</taxon>
        <taxon>Metazoa</taxon>
        <taxon>Chordata</taxon>
        <taxon>Craniata</taxon>
        <taxon>Vertebrata</taxon>
        <taxon>Euteleostomi</taxon>
        <taxon>Actinopterygii</taxon>
        <taxon>Neopterygii</taxon>
        <taxon>Holostei</taxon>
        <taxon>Semionotiformes</taxon>
        <taxon>Lepisosteidae</taxon>
        <taxon>Atractosteus</taxon>
    </lineage>
</organism>
<evidence type="ECO:0000256" key="4">
    <source>
        <dbReference type="ARBA" id="ARBA00023136"/>
    </source>
</evidence>
<evidence type="ECO:0000256" key="5">
    <source>
        <dbReference type="SAM" id="Phobius"/>
    </source>
</evidence>
<dbReference type="FunFam" id="1.20.1070.10:FF:000222">
    <property type="entry name" value="Adhesion G protein-coupled receptor G3"/>
    <property type="match status" value="1"/>
</dbReference>
<keyword evidence="2 5" id="KW-0812">Transmembrane</keyword>
<evidence type="ECO:0000259" key="6">
    <source>
        <dbReference type="PROSITE" id="PS50261"/>
    </source>
</evidence>
<proteinExistence type="predicted"/>
<evidence type="ECO:0000256" key="1">
    <source>
        <dbReference type="ARBA" id="ARBA00004141"/>
    </source>
</evidence>
<sequence length="442" mass="48769">MGTKSCTSQRLSAAPVKTKGGWHRSVAASLEQPLGYANSRASLTPSLLEESERGYKPYPHMELRGRILRIAEMKVTIHSGFVLCQNANALFSLVGPVFLDAVHSVRAAVRSSPGLVFKLFQAGGQPLTHAADYGAPLCFARSIKASPPPPFLLYDEGVSASVSQYHLKILTIISKVGSCISLVFLIVTIILYVVGRRTTNDNSLKIHINLATALILLNVHFLPGEEVAALRNDSLCRYMAILLHYSLLCTFTWMAIEGFHLYILLCKVFNIYIKKYILKLCLVGWGFPAVVVILVVCADKDVYGLREIPTSEGNGTSVFMCYINNITVNYVASLCLFVLVFLFNLIMLSITVSKIMSMRSRKTPGENRKAFKDICSILGITCLLGTSWGLVFLSFGPVNLPGLYLFSILNSLQGFFIFLWYFTSKQRAATNTTSSDTHSTKT</sequence>
<dbReference type="PRINTS" id="PR00249">
    <property type="entry name" value="GPCRSECRETIN"/>
</dbReference>
<feature type="domain" description="G-protein coupled receptors family 2 profile 2" evidence="6">
    <location>
        <begin position="170"/>
        <end position="425"/>
    </location>
</feature>
<feature type="transmembrane region" description="Helical" evidence="5">
    <location>
        <begin position="330"/>
        <end position="353"/>
    </location>
</feature>